<feature type="region of interest" description="Disordered" evidence="1">
    <location>
        <begin position="1"/>
        <end position="69"/>
    </location>
</feature>
<feature type="compositionally biased region" description="Basic and acidic residues" evidence="1">
    <location>
        <begin position="1"/>
        <end position="10"/>
    </location>
</feature>
<dbReference type="EMBL" id="JANPWB010000014">
    <property type="protein sequence ID" value="KAJ1101816.1"/>
    <property type="molecule type" value="Genomic_DNA"/>
</dbReference>
<comment type="caution">
    <text evidence="2">The sequence shown here is derived from an EMBL/GenBank/DDBJ whole genome shotgun (WGS) entry which is preliminary data.</text>
</comment>
<protein>
    <submittedName>
        <fullName evidence="2">Uncharacterized protein</fullName>
    </submittedName>
</protein>
<feature type="compositionally biased region" description="Polar residues" evidence="1">
    <location>
        <begin position="46"/>
        <end position="55"/>
    </location>
</feature>
<proteinExistence type="predicted"/>
<name>A0AAV7MEQ7_PLEWA</name>
<evidence type="ECO:0000256" key="1">
    <source>
        <dbReference type="SAM" id="MobiDB-lite"/>
    </source>
</evidence>
<evidence type="ECO:0000313" key="3">
    <source>
        <dbReference type="Proteomes" id="UP001066276"/>
    </source>
</evidence>
<sequence length="69" mass="7480">MSDSDQRSLPDSDVDIPISQPEPVRMPGPVAEELMPSGALEDVFGDNSSPGPNRSNRTRYRLRGNPALS</sequence>
<dbReference type="AlphaFoldDB" id="A0AAV7MEQ7"/>
<organism evidence="2 3">
    <name type="scientific">Pleurodeles waltl</name>
    <name type="common">Iberian ribbed newt</name>
    <dbReference type="NCBI Taxonomy" id="8319"/>
    <lineage>
        <taxon>Eukaryota</taxon>
        <taxon>Metazoa</taxon>
        <taxon>Chordata</taxon>
        <taxon>Craniata</taxon>
        <taxon>Vertebrata</taxon>
        <taxon>Euteleostomi</taxon>
        <taxon>Amphibia</taxon>
        <taxon>Batrachia</taxon>
        <taxon>Caudata</taxon>
        <taxon>Salamandroidea</taxon>
        <taxon>Salamandridae</taxon>
        <taxon>Pleurodelinae</taxon>
        <taxon>Pleurodeles</taxon>
    </lineage>
</organism>
<reference evidence="2" key="1">
    <citation type="journal article" date="2022" name="bioRxiv">
        <title>Sequencing and chromosome-scale assembly of the giantPleurodeles waltlgenome.</title>
        <authorList>
            <person name="Brown T."/>
            <person name="Elewa A."/>
            <person name="Iarovenko S."/>
            <person name="Subramanian E."/>
            <person name="Araus A.J."/>
            <person name="Petzold A."/>
            <person name="Susuki M."/>
            <person name="Suzuki K.-i.T."/>
            <person name="Hayashi T."/>
            <person name="Toyoda A."/>
            <person name="Oliveira C."/>
            <person name="Osipova E."/>
            <person name="Leigh N.D."/>
            <person name="Simon A."/>
            <person name="Yun M.H."/>
        </authorList>
    </citation>
    <scope>NUCLEOTIDE SEQUENCE</scope>
    <source>
        <strain evidence="2">20211129_DDA</strain>
        <tissue evidence="2">Liver</tissue>
    </source>
</reference>
<dbReference type="Proteomes" id="UP001066276">
    <property type="component" value="Chromosome 10"/>
</dbReference>
<gene>
    <name evidence="2" type="ORF">NDU88_006880</name>
</gene>
<accession>A0AAV7MEQ7</accession>
<evidence type="ECO:0000313" key="2">
    <source>
        <dbReference type="EMBL" id="KAJ1101816.1"/>
    </source>
</evidence>
<keyword evidence="3" id="KW-1185">Reference proteome</keyword>